<evidence type="ECO:0000313" key="1">
    <source>
        <dbReference type="EMBL" id="UPK96105.1"/>
    </source>
</evidence>
<proteinExistence type="predicted"/>
<keyword evidence="2" id="KW-1185">Reference proteome</keyword>
<dbReference type="EMBL" id="CP090035">
    <property type="protein sequence ID" value="UPK96105.1"/>
    <property type="molecule type" value="Genomic_DNA"/>
</dbReference>
<accession>A0ACD3Z4H1</accession>
<organism evidence="1 2">
    <name type="scientific">Fusarium solani subsp. cucurbitae</name>
    <name type="common">Neocosmosporum cucurbitae</name>
    <dbReference type="NCBI Taxonomy" id="2747967"/>
    <lineage>
        <taxon>Eukaryota</taxon>
        <taxon>Fungi</taxon>
        <taxon>Dikarya</taxon>
        <taxon>Ascomycota</taxon>
        <taxon>Pezizomycotina</taxon>
        <taxon>Sordariomycetes</taxon>
        <taxon>Hypocreomycetidae</taxon>
        <taxon>Hypocreales</taxon>
        <taxon>Nectriaceae</taxon>
        <taxon>Fusarium</taxon>
        <taxon>Fusarium solani species complex</taxon>
    </lineage>
</organism>
<name>A0ACD3Z4H1_FUSSC</name>
<dbReference type="Proteomes" id="UP000830768">
    <property type="component" value="Chromosome 6"/>
</dbReference>
<gene>
    <name evidence="1" type="ORF">LCI18_007040</name>
</gene>
<reference evidence="1" key="1">
    <citation type="submission" date="2021-11" db="EMBL/GenBank/DDBJ databases">
        <title>Fusarium solani-melongenae Genome sequencing and assembly.</title>
        <authorList>
            <person name="Xie S."/>
            <person name="Huang L."/>
            <person name="Zhang X."/>
        </authorList>
    </citation>
    <scope>NUCLEOTIDE SEQUENCE</scope>
    <source>
        <strain evidence="1">CRI 24-3</strain>
    </source>
</reference>
<sequence>MNHLEAKRVRQACRNCRRKKTRCSGQRPCCSFCARLRQKCSYDKVLSTFMETGDSEPQPTQGHVLTTCSGAEAALVMESSLSDRLAILESKMGMLPNRTNGTLAQDKLVAPPYQWSFSPSFLDPDQTSRFIVIPPSPVVESLVDTYFRYCHCQPYAYFRQQKFRERLFDNALPKWLILAFIATASRFSDDDFFQGQQEEAANSFADAAWSEIHENVFSEDSFLNHHVVQALSMLAVLDFTAGRNKRGWMKIGLAIQFAQALNLSVEPDPTLPDWLQDEHRGTFWSIYLLDRFVSCGAQRIPTIQDNDCTVKLGLDPVYCDVASGPAPVTLENVLSTPRSAAELGQAGHSCVLASALGRIQKYCLRPTAQARTYPLWDPRSEFASIHATLKTFEAYSPLLGGQLDESISQLGLSRGNQGFMCFSHALYFTNRCLLLHPFLLHQDILMWRDPVPLSFLRHSLLECHESATTFVDLLQHLLKARLCLTSFIGYCAVTAGVIHRLFQRHHDSFIQASSFHSYEKILQFLQDAPVHGRHFSRMRQALADFEPDPEATAALVDPSLLAGMDPHPDTIKMWSLLDYGWLSDQARDNATPDSQLVPPKHMDMCDWMSIIEPIDIAQTLSGLNQHVGVDMAGLLNTIPS</sequence>
<evidence type="ECO:0000313" key="2">
    <source>
        <dbReference type="Proteomes" id="UP000830768"/>
    </source>
</evidence>
<protein>
    <submittedName>
        <fullName evidence="1">Uncharacterized protein</fullName>
    </submittedName>
</protein>